<gene>
    <name evidence="4" type="ORF">GPX89_11785</name>
</gene>
<evidence type="ECO:0000259" key="3">
    <source>
        <dbReference type="Pfam" id="PF10756"/>
    </source>
</evidence>
<evidence type="ECO:0000256" key="1">
    <source>
        <dbReference type="SAM" id="MobiDB-lite"/>
    </source>
</evidence>
<feature type="transmembrane region" description="Helical" evidence="2">
    <location>
        <begin position="78"/>
        <end position="95"/>
    </location>
</feature>
<keyword evidence="2" id="KW-0812">Transmembrane</keyword>
<dbReference type="RefSeq" id="WP_157387523.1">
    <property type="nucleotide sequence ID" value="NZ_WRPP01000002.1"/>
</dbReference>
<keyword evidence="5" id="KW-1185">Reference proteome</keyword>
<comment type="caution">
    <text evidence="4">The sequence shown here is derived from an EMBL/GenBank/DDBJ whole genome shotgun (WGS) entry which is preliminary data.</text>
</comment>
<proteinExistence type="predicted"/>
<evidence type="ECO:0000256" key="2">
    <source>
        <dbReference type="SAM" id="Phobius"/>
    </source>
</evidence>
<dbReference type="AlphaFoldDB" id="A0A7K1UU93"/>
<feature type="region of interest" description="Disordered" evidence="1">
    <location>
        <begin position="1"/>
        <end position="20"/>
    </location>
</feature>
<dbReference type="Pfam" id="PF10756">
    <property type="entry name" value="bPH_6"/>
    <property type="match status" value="1"/>
</dbReference>
<feature type="domain" description="Low molecular weight protein antigen 6 PH" evidence="3">
    <location>
        <begin position="96"/>
        <end position="166"/>
    </location>
</feature>
<name>A0A7K1UU93_9NOCA</name>
<keyword evidence="2" id="KW-1133">Transmembrane helix</keyword>
<protein>
    <submittedName>
        <fullName evidence="4">PH domain-containing protein</fullName>
    </submittedName>
</protein>
<accession>A0A7K1UU93</accession>
<feature type="transmembrane region" description="Helical" evidence="2">
    <location>
        <begin position="47"/>
        <end position="66"/>
    </location>
</feature>
<keyword evidence="2" id="KW-0472">Membrane</keyword>
<reference evidence="4 5" key="1">
    <citation type="submission" date="2019-12" db="EMBL/GenBank/DDBJ databases">
        <title>Nocardia sp. nov. ET3-3 isolated from soil.</title>
        <authorList>
            <person name="Kanchanasin P."/>
            <person name="Tanasupawat S."/>
            <person name="Yuki M."/>
            <person name="Kudo T."/>
        </authorList>
    </citation>
    <scope>NUCLEOTIDE SEQUENCE [LARGE SCALE GENOMIC DNA]</scope>
    <source>
        <strain evidence="4 5">ET3-3</strain>
    </source>
</reference>
<dbReference type="InterPro" id="IPR019692">
    <property type="entry name" value="CFP-6_PH"/>
</dbReference>
<evidence type="ECO:0000313" key="5">
    <source>
        <dbReference type="Proteomes" id="UP000466794"/>
    </source>
</evidence>
<organism evidence="4 5">
    <name type="scientific">Nocardia terrae</name>
    <dbReference type="NCBI Taxonomy" id="2675851"/>
    <lineage>
        <taxon>Bacteria</taxon>
        <taxon>Bacillati</taxon>
        <taxon>Actinomycetota</taxon>
        <taxon>Actinomycetes</taxon>
        <taxon>Mycobacteriales</taxon>
        <taxon>Nocardiaceae</taxon>
        <taxon>Nocardia</taxon>
    </lineage>
</organism>
<dbReference type="EMBL" id="WRPP01000002">
    <property type="protein sequence ID" value="MVU77923.1"/>
    <property type="molecule type" value="Genomic_DNA"/>
</dbReference>
<dbReference type="Proteomes" id="UP000466794">
    <property type="component" value="Unassembled WGS sequence"/>
</dbReference>
<evidence type="ECO:0000313" key="4">
    <source>
        <dbReference type="EMBL" id="MVU77923.1"/>
    </source>
</evidence>
<sequence>MAESKPDTDVAANPYTDAGRERAQADSVAGEWDLEVRPHHAIVTVRIVAAVLAAIFVFGGIVLRQGSTGVNFRVSDQIGLAAFGLVLAGAVLTLTRPRVRVGKRGVMVRNIVGDNEFAWKDIRGISFPDKKSWARLELAHDEYVPMMAIRSNDKMRAAEAMDRFRELGAKYTGESQG</sequence>